<protein>
    <submittedName>
        <fullName evidence="1">Uncharacterized protein</fullName>
    </submittedName>
</protein>
<comment type="caution">
    <text evidence="1">The sequence shown here is derived from an EMBL/GenBank/DDBJ whole genome shotgun (WGS) entry which is preliminary data.</text>
</comment>
<proteinExistence type="predicted"/>
<reference evidence="1 2" key="1">
    <citation type="submission" date="2019-03" db="EMBL/GenBank/DDBJ databases">
        <title>Single cell metagenomics reveals metabolic interactions within the superorganism composed of flagellate Streblomastix strix and complex community of Bacteroidetes bacteria on its surface.</title>
        <authorList>
            <person name="Treitli S.C."/>
            <person name="Kolisko M."/>
            <person name="Husnik F."/>
            <person name="Keeling P."/>
            <person name="Hampl V."/>
        </authorList>
    </citation>
    <scope>NUCLEOTIDE SEQUENCE [LARGE SCALE GENOMIC DNA]</scope>
    <source>
        <strain evidence="1">ST1C</strain>
    </source>
</reference>
<organism evidence="1 2">
    <name type="scientific">Streblomastix strix</name>
    <dbReference type="NCBI Taxonomy" id="222440"/>
    <lineage>
        <taxon>Eukaryota</taxon>
        <taxon>Metamonada</taxon>
        <taxon>Preaxostyla</taxon>
        <taxon>Oxymonadida</taxon>
        <taxon>Streblomastigidae</taxon>
        <taxon>Streblomastix</taxon>
    </lineage>
</organism>
<dbReference type="AlphaFoldDB" id="A0A5J4TE69"/>
<dbReference type="EMBL" id="SNRW01032987">
    <property type="protein sequence ID" value="KAA6356429.1"/>
    <property type="molecule type" value="Genomic_DNA"/>
</dbReference>
<sequence length="108" mass="12057">IGVNRTLDRGMVYEGSGPHPDYDLVVSCGGVQKIFDVFRKSTSAPLKNSAAVSIGYLFKAREINDTKIRKDAIAHLKKLAYEKIDFKHKARRSLIFLELNLMFSGGIV</sequence>
<evidence type="ECO:0000313" key="2">
    <source>
        <dbReference type="Proteomes" id="UP000324800"/>
    </source>
</evidence>
<evidence type="ECO:0000313" key="1">
    <source>
        <dbReference type="EMBL" id="KAA6356429.1"/>
    </source>
</evidence>
<accession>A0A5J4TE69</accession>
<dbReference type="Proteomes" id="UP000324800">
    <property type="component" value="Unassembled WGS sequence"/>
</dbReference>
<name>A0A5J4TE69_9EUKA</name>
<feature type="non-terminal residue" evidence="1">
    <location>
        <position position="1"/>
    </location>
</feature>
<gene>
    <name evidence="1" type="ORF">EZS28_048044</name>
</gene>